<keyword evidence="2" id="KW-0472">Membrane</keyword>
<reference evidence="3 4" key="1">
    <citation type="journal article" date="2016" name="Genome Biol. Evol.">
        <title>Gene Family Evolution Reflects Adaptation to Soil Environmental Stressors in the Genome of the Collembolan Orchesella cincta.</title>
        <authorList>
            <person name="Faddeeva-Vakhrusheva A."/>
            <person name="Derks M.F."/>
            <person name="Anvar S.Y."/>
            <person name="Agamennone V."/>
            <person name="Suring W."/>
            <person name="Smit S."/>
            <person name="van Straalen N.M."/>
            <person name="Roelofs D."/>
        </authorList>
    </citation>
    <scope>NUCLEOTIDE SEQUENCE [LARGE SCALE GENOMIC DNA]</scope>
    <source>
        <tissue evidence="3">Mixed pool</tissue>
    </source>
</reference>
<dbReference type="Proteomes" id="UP000094527">
    <property type="component" value="Unassembled WGS sequence"/>
</dbReference>
<evidence type="ECO:0000256" key="2">
    <source>
        <dbReference type="SAM" id="Phobius"/>
    </source>
</evidence>
<gene>
    <name evidence="3" type="ORF">Ocin01_07444</name>
</gene>
<dbReference type="EMBL" id="LJIJ01000293">
    <property type="protein sequence ID" value="ODM99227.1"/>
    <property type="molecule type" value="Genomic_DNA"/>
</dbReference>
<keyword evidence="2" id="KW-0812">Transmembrane</keyword>
<organism evidence="3 4">
    <name type="scientific">Orchesella cincta</name>
    <name type="common">Springtail</name>
    <name type="synonym">Podura cincta</name>
    <dbReference type="NCBI Taxonomy" id="48709"/>
    <lineage>
        <taxon>Eukaryota</taxon>
        <taxon>Metazoa</taxon>
        <taxon>Ecdysozoa</taxon>
        <taxon>Arthropoda</taxon>
        <taxon>Hexapoda</taxon>
        <taxon>Collembola</taxon>
        <taxon>Entomobryomorpha</taxon>
        <taxon>Entomobryoidea</taxon>
        <taxon>Orchesellidae</taxon>
        <taxon>Orchesellinae</taxon>
        <taxon>Orchesella</taxon>
    </lineage>
</organism>
<evidence type="ECO:0000313" key="3">
    <source>
        <dbReference type="EMBL" id="ODM99227.1"/>
    </source>
</evidence>
<name>A0A1D2N1Q5_ORCCI</name>
<keyword evidence="4" id="KW-1185">Reference proteome</keyword>
<feature type="transmembrane region" description="Helical" evidence="2">
    <location>
        <begin position="12"/>
        <end position="33"/>
    </location>
</feature>
<sequence>MLPKNVIGMTRILFRKFYIVTILVVGVTFWAFVTHLAPQVTLSSKEQVQPSKQNHNYHKVLSDTLNEIEGDIASQKIYSSILLSKLREKYTNNEKREGDNSAPISDNKHLNQGSSVIKVQDPEKLRQLQHELQQEAHNGEVHSLELDKDGNLKACI</sequence>
<evidence type="ECO:0000256" key="1">
    <source>
        <dbReference type="SAM" id="MobiDB-lite"/>
    </source>
</evidence>
<protein>
    <submittedName>
        <fullName evidence="3">Uncharacterized protein</fullName>
    </submittedName>
</protein>
<keyword evidence="2" id="KW-1133">Transmembrane helix</keyword>
<proteinExistence type="predicted"/>
<evidence type="ECO:0000313" key="4">
    <source>
        <dbReference type="Proteomes" id="UP000094527"/>
    </source>
</evidence>
<feature type="region of interest" description="Disordered" evidence="1">
    <location>
        <begin position="92"/>
        <end position="112"/>
    </location>
</feature>
<accession>A0A1D2N1Q5</accession>
<dbReference type="AlphaFoldDB" id="A0A1D2N1Q5"/>
<comment type="caution">
    <text evidence="3">The sequence shown here is derived from an EMBL/GenBank/DDBJ whole genome shotgun (WGS) entry which is preliminary data.</text>
</comment>